<dbReference type="EMBL" id="SWFT01000105">
    <property type="protein sequence ID" value="KAA8901082.1"/>
    <property type="molecule type" value="Genomic_DNA"/>
</dbReference>
<keyword evidence="4" id="KW-0378">Hydrolase</keyword>
<evidence type="ECO:0000256" key="4">
    <source>
        <dbReference type="ARBA" id="ARBA00022801"/>
    </source>
</evidence>
<dbReference type="GO" id="GO:0004040">
    <property type="term" value="F:amidase activity"/>
    <property type="evidence" value="ECO:0007669"/>
    <property type="project" value="UniProtKB-EC"/>
</dbReference>
<accession>A0A642UKT2</accession>
<evidence type="ECO:0000256" key="1">
    <source>
        <dbReference type="ARBA" id="ARBA00001311"/>
    </source>
</evidence>
<evidence type="ECO:0000256" key="6">
    <source>
        <dbReference type="PIRSR" id="PIRSR001221-2"/>
    </source>
</evidence>
<dbReference type="SUPFAM" id="SSF75304">
    <property type="entry name" value="Amidase signature (AS) enzymes"/>
    <property type="match status" value="1"/>
</dbReference>
<evidence type="ECO:0000256" key="5">
    <source>
        <dbReference type="PIRSR" id="PIRSR001221-1"/>
    </source>
</evidence>
<organism evidence="8 9">
    <name type="scientific">Diutina rugosa</name>
    <name type="common">Yeast</name>
    <name type="synonym">Candida rugosa</name>
    <dbReference type="NCBI Taxonomy" id="5481"/>
    <lineage>
        <taxon>Eukaryota</taxon>
        <taxon>Fungi</taxon>
        <taxon>Dikarya</taxon>
        <taxon>Ascomycota</taxon>
        <taxon>Saccharomycotina</taxon>
        <taxon>Pichiomycetes</taxon>
        <taxon>Debaryomycetaceae</taxon>
        <taxon>Diutina</taxon>
    </lineage>
</organism>
<dbReference type="Pfam" id="PF01425">
    <property type="entry name" value="Amidase"/>
    <property type="match status" value="1"/>
</dbReference>
<reference evidence="8 9" key="1">
    <citation type="submission" date="2019-07" db="EMBL/GenBank/DDBJ databases">
        <title>Genome assembly of two rare yeast pathogens: Diutina rugosa and Trichomonascus ciferrii.</title>
        <authorList>
            <person name="Mixao V."/>
            <person name="Saus E."/>
            <person name="Hansen A."/>
            <person name="Lass-Flor C."/>
            <person name="Gabaldon T."/>
        </authorList>
    </citation>
    <scope>NUCLEOTIDE SEQUENCE [LARGE SCALE GENOMIC DNA]</scope>
    <source>
        <strain evidence="8 9">CBS 613</strain>
    </source>
</reference>
<feature type="active site" description="Charge relay system" evidence="5">
    <location>
        <position position="141"/>
    </location>
</feature>
<feature type="domain" description="Amidase" evidence="7">
    <location>
        <begin position="86"/>
        <end position="486"/>
    </location>
</feature>
<feature type="binding site" evidence="6">
    <location>
        <position position="217"/>
    </location>
    <ligand>
        <name>substrate</name>
    </ligand>
</feature>
<dbReference type="AlphaFoldDB" id="A0A642UKT2"/>
<dbReference type="OMA" id="INDGMQP"/>
<dbReference type="PANTHER" id="PTHR46072:SF11">
    <property type="entry name" value="AMIDASE-RELATED"/>
    <property type="match status" value="1"/>
</dbReference>
<evidence type="ECO:0000313" key="8">
    <source>
        <dbReference type="EMBL" id="KAA8901082.1"/>
    </source>
</evidence>
<dbReference type="GeneID" id="54782103"/>
<evidence type="ECO:0000259" key="7">
    <source>
        <dbReference type="Pfam" id="PF01425"/>
    </source>
</evidence>
<feature type="binding site" evidence="6">
    <location>
        <position position="191"/>
    </location>
    <ligand>
        <name>substrate</name>
    </ligand>
</feature>
<dbReference type="Proteomes" id="UP000449547">
    <property type="component" value="Unassembled WGS sequence"/>
</dbReference>
<feature type="active site" description="Acyl-ester intermediate" evidence="5">
    <location>
        <position position="241"/>
    </location>
</feature>
<dbReference type="InterPro" id="IPR036928">
    <property type="entry name" value="AS_sf"/>
</dbReference>
<comment type="catalytic activity">
    <reaction evidence="1">
        <text>a monocarboxylic acid amide + H2O = a monocarboxylate + NH4(+)</text>
        <dbReference type="Rhea" id="RHEA:12020"/>
        <dbReference type="ChEBI" id="CHEBI:15377"/>
        <dbReference type="ChEBI" id="CHEBI:28938"/>
        <dbReference type="ChEBI" id="CHEBI:35757"/>
        <dbReference type="ChEBI" id="CHEBI:83628"/>
        <dbReference type="EC" id="3.5.1.4"/>
    </reaction>
</comment>
<name>A0A642UKT2_DIURU</name>
<dbReference type="EC" id="3.5.1.4" evidence="3"/>
<dbReference type="OrthoDB" id="6428749at2759"/>
<sequence>MSPSINTPEWKTVADAKRASVLAEIPEEWRLSNDVIEKYNDPTKHQSVMDVPKQYLTAEELEITEHDDSQQLLSKIHAGQYTSLQVYRAFAHRVAIAAQLLNCCTEIMFEFGEKTAKELDAYFQQHGKPKGPFHGLPISVKDCFNVKGYDSVVGMVCHVGNKDELVQSAWVDLLLDQGAIIYVKSNVPMSMMSSDSENNVNGKTLNPLGTDWSSGGSSGGEGAIVAFKGAMIGVGTDIAGSIRFPAANQELFGFKPSSDRLPYKNQKAGGNPNFMGFKPVAGPLARSANDIEFFMKTVLDAKPWVYDPVVLPFGYQKVEVPEKLNIGVILKEEGDSKDLAVDQDVQDMVQSAANKLQAAGHNVKTATNHPSFAGKWDFGTEFFEIKVKGVITALDKIKASGEPIIPSLGYMNLDPPFTPIEEIVRLKKELVILYSQWQDYFQEQQIDMLLMPLTRQKKWKHDEFLHQESPYSITWNEVDFAAAVVPHDGGCVQLVCPRLMEEKLVSMIKQVDAAIN</sequence>
<dbReference type="PIRSF" id="PIRSF001221">
    <property type="entry name" value="Amidase_fungi"/>
    <property type="match status" value="1"/>
</dbReference>
<dbReference type="RefSeq" id="XP_034011705.1">
    <property type="nucleotide sequence ID" value="XM_034156216.1"/>
</dbReference>
<keyword evidence="9" id="KW-1185">Reference proteome</keyword>
<comment type="caution">
    <text evidence="8">The sequence shown here is derived from an EMBL/GenBank/DDBJ whole genome shotgun (WGS) entry which is preliminary data.</text>
</comment>
<dbReference type="PROSITE" id="PS00571">
    <property type="entry name" value="AMIDASES"/>
    <property type="match status" value="1"/>
</dbReference>
<feature type="binding site" evidence="6">
    <location>
        <begin position="238"/>
        <end position="241"/>
    </location>
    <ligand>
        <name>substrate</name>
    </ligand>
</feature>
<evidence type="ECO:0000313" key="9">
    <source>
        <dbReference type="Proteomes" id="UP000449547"/>
    </source>
</evidence>
<evidence type="ECO:0000256" key="3">
    <source>
        <dbReference type="ARBA" id="ARBA00012922"/>
    </source>
</evidence>
<feature type="active site" description="Charge relay system" evidence="5">
    <location>
        <position position="217"/>
    </location>
</feature>
<protein>
    <recommendedName>
        <fullName evidence="3">amidase</fullName>
        <ecNumber evidence="3">3.5.1.4</ecNumber>
    </recommendedName>
</protein>
<proteinExistence type="inferred from homology"/>
<dbReference type="VEuPathDB" id="FungiDB:DIURU_003452"/>
<dbReference type="Gene3D" id="3.90.1300.10">
    <property type="entry name" value="Amidase signature (AS) domain"/>
    <property type="match status" value="1"/>
</dbReference>
<dbReference type="InterPro" id="IPR023631">
    <property type="entry name" value="Amidase_dom"/>
</dbReference>
<dbReference type="PANTHER" id="PTHR46072">
    <property type="entry name" value="AMIDASE-RELATED-RELATED"/>
    <property type="match status" value="1"/>
</dbReference>
<comment type="similarity">
    <text evidence="2">Belongs to the amidase family.</text>
</comment>
<dbReference type="InterPro" id="IPR020556">
    <property type="entry name" value="Amidase_CS"/>
</dbReference>
<evidence type="ECO:0000256" key="2">
    <source>
        <dbReference type="ARBA" id="ARBA00009199"/>
    </source>
</evidence>
<gene>
    <name evidence="8" type="ORF">DIURU_003452</name>
</gene>